<evidence type="ECO:0000256" key="7">
    <source>
        <dbReference type="SAM" id="MobiDB-lite"/>
    </source>
</evidence>
<dbReference type="PANTHER" id="PTHR21624">
    <property type="entry name" value="STEROL DESATURASE-RELATED PROTEIN"/>
    <property type="match status" value="1"/>
</dbReference>
<evidence type="ECO:0000256" key="5">
    <source>
        <dbReference type="ARBA" id="ARBA00023098"/>
    </source>
</evidence>
<keyword evidence="5" id="KW-0443">Lipid metabolism</keyword>
<evidence type="ECO:0000259" key="9">
    <source>
        <dbReference type="Pfam" id="PF04116"/>
    </source>
</evidence>
<dbReference type="Proteomes" id="UP000027647">
    <property type="component" value="Unassembled WGS sequence"/>
</dbReference>
<feature type="domain" description="Fatty acid hydroxylase" evidence="9">
    <location>
        <begin position="86"/>
        <end position="220"/>
    </location>
</feature>
<comment type="subcellular location">
    <subcellularLocation>
        <location evidence="1">Endomembrane system</location>
        <topology evidence="1">Multi-pass membrane protein</topology>
    </subcellularLocation>
</comment>
<feature type="transmembrane region" description="Helical" evidence="8">
    <location>
        <begin position="39"/>
        <end position="62"/>
    </location>
</feature>
<evidence type="ECO:0000313" key="10">
    <source>
        <dbReference type="EMBL" id="KEO87759.1"/>
    </source>
</evidence>
<keyword evidence="6 8" id="KW-0472">Membrane</keyword>
<evidence type="ECO:0000256" key="1">
    <source>
        <dbReference type="ARBA" id="ARBA00004127"/>
    </source>
</evidence>
<evidence type="ECO:0000256" key="8">
    <source>
        <dbReference type="SAM" id="Phobius"/>
    </source>
</evidence>
<dbReference type="InterPro" id="IPR006694">
    <property type="entry name" value="Fatty_acid_hydroxylase"/>
</dbReference>
<feature type="transmembrane region" description="Helical" evidence="8">
    <location>
        <begin position="82"/>
        <end position="99"/>
    </location>
</feature>
<feature type="region of interest" description="Disordered" evidence="7">
    <location>
        <begin position="301"/>
        <end position="328"/>
    </location>
</feature>
<dbReference type="PANTHER" id="PTHR21624:SF1">
    <property type="entry name" value="ALKYLGLYCEROL MONOOXYGENASE"/>
    <property type="match status" value="1"/>
</dbReference>
<feature type="transmembrane region" description="Helical" evidence="8">
    <location>
        <begin position="6"/>
        <end position="27"/>
    </location>
</feature>
<keyword evidence="2 8" id="KW-0812">Transmembrane</keyword>
<dbReference type="GO" id="GO:0012505">
    <property type="term" value="C:endomembrane system"/>
    <property type="evidence" value="ECO:0007669"/>
    <property type="project" value="UniProtKB-SubCell"/>
</dbReference>
<dbReference type="GO" id="GO:0005506">
    <property type="term" value="F:iron ion binding"/>
    <property type="evidence" value="ECO:0007669"/>
    <property type="project" value="InterPro"/>
</dbReference>
<keyword evidence="3 8" id="KW-1133">Transmembrane helix</keyword>
<gene>
    <name evidence="10" type="ORF">EH31_06280</name>
</gene>
<dbReference type="eggNOG" id="COG3000">
    <property type="taxonomic scope" value="Bacteria"/>
</dbReference>
<organism evidence="10 11">
    <name type="scientific">Erythrobacter longus</name>
    <dbReference type="NCBI Taxonomy" id="1044"/>
    <lineage>
        <taxon>Bacteria</taxon>
        <taxon>Pseudomonadati</taxon>
        <taxon>Pseudomonadota</taxon>
        <taxon>Alphaproteobacteria</taxon>
        <taxon>Sphingomonadales</taxon>
        <taxon>Erythrobacteraceae</taxon>
        <taxon>Erythrobacter/Porphyrobacter group</taxon>
        <taxon>Erythrobacter</taxon>
    </lineage>
</organism>
<keyword evidence="11" id="KW-1185">Reference proteome</keyword>
<dbReference type="InterPro" id="IPR051689">
    <property type="entry name" value="Sterol_desaturase/TMEM195"/>
</dbReference>
<dbReference type="OrthoDB" id="9770329at2"/>
<dbReference type="GO" id="GO:0050479">
    <property type="term" value="F:glyceryl-ether monooxygenase activity"/>
    <property type="evidence" value="ECO:0007669"/>
    <property type="project" value="TreeGrafter"/>
</dbReference>
<feature type="transmembrane region" description="Helical" evidence="8">
    <location>
        <begin position="131"/>
        <end position="148"/>
    </location>
</feature>
<dbReference type="Pfam" id="PF04116">
    <property type="entry name" value="FA_hydroxylase"/>
    <property type="match status" value="1"/>
</dbReference>
<dbReference type="GO" id="GO:0006643">
    <property type="term" value="P:membrane lipid metabolic process"/>
    <property type="evidence" value="ECO:0007669"/>
    <property type="project" value="TreeGrafter"/>
</dbReference>
<dbReference type="EMBL" id="JMIW01000010">
    <property type="protein sequence ID" value="KEO87759.1"/>
    <property type="molecule type" value="Genomic_DNA"/>
</dbReference>
<evidence type="ECO:0000256" key="2">
    <source>
        <dbReference type="ARBA" id="ARBA00022692"/>
    </source>
</evidence>
<sequence>MPDFSPTQYAVPLFVVAVLAEMIWSRLRKPEAYEPMDTLVSLAFGLGSTVAGALFGGFAAFVFIETYQYRLFDMGPEWWSLWWAWPLCFVLDDLKYYWVHRAGHRIRWMWASHVNHHSSQHYNLSTALRQSWTGAFTFGLLFALPLVLLGFHPAMIAICGGFNLVYQFWIHTEAIDRMPRWFEAVMNTPSHHRVHHATNPRYLDRNYAGVFIIWDKMFGTFEEELSERDGAEPIRYGIVKQLGSFNLLYAVFHEWIGMLSDIWRSPWRHKLSYLLREPGWTHDSSRETSDTIRAGWLERQKAGAKPAANQVADRNPIADAAQAANSPY</sequence>
<keyword evidence="4" id="KW-0560">Oxidoreductase</keyword>
<comment type="caution">
    <text evidence="10">The sequence shown here is derived from an EMBL/GenBank/DDBJ whole genome shotgun (WGS) entry which is preliminary data.</text>
</comment>
<protein>
    <submittedName>
        <fullName evidence="10">C-5 sterol desaturase</fullName>
    </submittedName>
</protein>
<dbReference type="RefSeq" id="WP_034962382.1">
    <property type="nucleotide sequence ID" value="NZ_JMIW01000010.1"/>
</dbReference>
<reference evidence="10 11" key="1">
    <citation type="submission" date="2014-04" db="EMBL/GenBank/DDBJ databases">
        <title>A comprehensive comparison of genomes of Erythrobacter spp. strains.</title>
        <authorList>
            <person name="Zheng Q."/>
        </authorList>
    </citation>
    <scope>NUCLEOTIDE SEQUENCE [LARGE SCALE GENOMIC DNA]</scope>
    <source>
        <strain evidence="10 11">DSM 6997</strain>
    </source>
</reference>
<accession>A0A074M358</accession>
<dbReference type="STRING" id="1044.EH31_06280"/>
<evidence type="ECO:0000256" key="6">
    <source>
        <dbReference type="ARBA" id="ARBA00023136"/>
    </source>
</evidence>
<evidence type="ECO:0000256" key="3">
    <source>
        <dbReference type="ARBA" id="ARBA00022989"/>
    </source>
</evidence>
<dbReference type="GO" id="GO:0008610">
    <property type="term" value="P:lipid biosynthetic process"/>
    <property type="evidence" value="ECO:0007669"/>
    <property type="project" value="InterPro"/>
</dbReference>
<name>A0A074M358_ERYLO</name>
<proteinExistence type="predicted"/>
<evidence type="ECO:0000313" key="11">
    <source>
        <dbReference type="Proteomes" id="UP000027647"/>
    </source>
</evidence>
<evidence type="ECO:0000256" key="4">
    <source>
        <dbReference type="ARBA" id="ARBA00023002"/>
    </source>
</evidence>
<dbReference type="AlphaFoldDB" id="A0A074M358"/>
<dbReference type="GO" id="GO:0016020">
    <property type="term" value="C:membrane"/>
    <property type="evidence" value="ECO:0007669"/>
    <property type="project" value="GOC"/>
</dbReference>